<dbReference type="AlphaFoldDB" id="A0A6L3NBQ4"/>
<sequence length="97" mass="10456">GAAARRRGGAAARMLTPPGFDLTNIADGHPCRRSAGTSSLTQPELAARLHDDKLDTLEAARPDLIVTARFGCQTHRNGAGRTCVRHWIELADNRLVN</sequence>
<evidence type="ECO:0000313" key="1">
    <source>
        <dbReference type="EMBL" id="KAB0659998.1"/>
    </source>
</evidence>
<protein>
    <submittedName>
        <fullName evidence="1">Glycolate oxidase subunit GlcF</fullName>
    </submittedName>
</protein>
<reference evidence="1 2" key="1">
    <citation type="submission" date="2019-09" db="EMBL/GenBank/DDBJ databases">
        <title>Draft genome sequences of 48 bacterial type strains from the CCUG.</title>
        <authorList>
            <person name="Tunovic T."/>
            <person name="Pineiro-Iglesias B."/>
            <person name="Unosson C."/>
            <person name="Inganas E."/>
            <person name="Ohlen M."/>
            <person name="Cardew S."/>
            <person name="Jensie-Markopoulos S."/>
            <person name="Salva-Serra F."/>
            <person name="Jaen-Luchoro D."/>
            <person name="Karlsson R."/>
            <person name="Svensson-Stadler L."/>
            <person name="Chun J."/>
            <person name="Moore E."/>
        </authorList>
    </citation>
    <scope>NUCLEOTIDE SEQUENCE [LARGE SCALE GENOMIC DNA]</scope>
    <source>
        <strain evidence="1 2">CCUG 65687</strain>
    </source>
</reference>
<proteinExistence type="predicted"/>
<dbReference type="Proteomes" id="UP000473571">
    <property type="component" value="Unassembled WGS sequence"/>
</dbReference>
<accession>A0A6L3NBQ4</accession>
<organism evidence="1 2">
    <name type="scientific">Burkholderia territorii</name>
    <dbReference type="NCBI Taxonomy" id="1503055"/>
    <lineage>
        <taxon>Bacteria</taxon>
        <taxon>Pseudomonadati</taxon>
        <taxon>Pseudomonadota</taxon>
        <taxon>Betaproteobacteria</taxon>
        <taxon>Burkholderiales</taxon>
        <taxon>Burkholderiaceae</taxon>
        <taxon>Burkholderia</taxon>
        <taxon>Burkholderia cepacia complex</taxon>
    </lineage>
</organism>
<comment type="caution">
    <text evidence="1">The sequence shown here is derived from an EMBL/GenBank/DDBJ whole genome shotgun (WGS) entry which is preliminary data.</text>
</comment>
<evidence type="ECO:0000313" key="2">
    <source>
        <dbReference type="Proteomes" id="UP000473571"/>
    </source>
</evidence>
<gene>
    <name evidence="1" type="primary">glcF</name>
    <name evidence="1" type="ORF">F7R13_23100</name>
</gene>
<feature type="non-terminal residue" evidence="1">
    <location>
        <position position="1"/>
    </location>
</feature>
<name>A0A6L3NBQ4_9BURK</name>
<dbReference type="EMBL" id="VZOL01000403">
    <property type="protein sequence ID" value="KAB0659998.1"/>
    <property type="molecule type" value="Genomic_DNA"/>
</dbReference>